<name>A0A6A6ZK35_9PLEO</name>
<keyword evidence="3" id="KW-1185">Reference proteome</keyword>
<feature type="transmembrane region" description="Helical" evidence="1">
    <location>
        <begin position="82"/>
        <end position="103"/>
    </location>
</feature>
<feature type="transmembrane region" description="Helical" evidence="1">
    <location>
        <begin position="55"/>
        <end position="76"/>
    </location>
</feature>
<feature type="transmembrane region" description="Helical" evidence="1">
    <location>
        <begin position="148"/>
        <end position="166"/>
    </location>
</feature>
<keyword evidence="1" id="KW-1133">Transmembrane helix</keyword>
<dbReference type="Proteomes" id="UP000799424">
    <property type="component" value="Unassembled WGS sequence"/>
</dbReference>
<organism evidence="2 3">
    <name type="scientific">Ophiobolus disseminans</name>
    <dbReference type="NCBI Taxonomy" id="1469910"/>
    <lineage>
        <taxon>Eukaryota</taxon>
        <taxon>Fungi</taxon>
        <taxon>Dikarya</taxon>
        <taxon>Ascomycota</taxon>
        <taxon>Pezizomycotina</taxon>
        <taxon>Dothideomycetes</taxon>
        <taxon>Pleosporomycetidae</taxon>
        <taxon>Pleosporales</taxon>
        <taxon>Pleosporineae</taxon>
        <taxon>Phaeosphaeriaceae</taxon>
        <taxon>Ophiobolus</taxon>
    </lineage>
</organism>
<evidence type="ECO:0000313" key="3">
    <source>
        <dbReference type="Proteomes" id="UP000799424"/>
    </source>
</evidence>
<reference evidence="2" key="1">
    <citation type="journal article" date="2020" name="Stud. Mycol.">
        <title>101 Dothideomycetes genomes: a test case for predicting lifestyles and emergence of pathogens.</title>
        <authorList>
            <person name="Haridas S."/>
            <person name="Albert R."/>
            <person name="Binder M."/>
            <person name="Bloem J."/>
            <person name="Labutti K."/>
            <person name="Salamov A."/>
            <person name="Andreopoulos B."/>
            <person name="Baker S."/>
            <person name="Barry K."/>
            <person name="Bills G."/>
            <person name="Bluhm B."/>
            <person name="Cannon C."/>
            <person name="Castanera R."/>
            <person name="Culley D."/>
            <person name="Daum C."/>
            <person name="Ezra D."/>
            <person name="Gonzalez J."/>
            <person name="Henrissat B."/>
            <person name="Kuo A."/>
            <person name="Liang C."/>
            <person name="Lipzen A."/>
            <person name="Lutzoni F."/>
            <person name="Magnuson J."/>
            <person name="Mondo S."/>
            <person name="Nolan M."/>
            <person name="Ohm R."/>
            <person name="Pangilinan J."/>
            <person name="Park H.-J."/>
            <person name="Ramirez L."/>
            <person name="Alfaro M."/>
            <person name="Sun H."/>
            <person name="Tritt A."/>
            <person name="Yoshinaga Y."/>
            <person name="Zwiers L.-H."/>
            <person name="Turgeon B."/>
            <person name="Goodwin S."/>
            <person name="Spatafora J."/>
            <person name="Crous P."/>
            <person name="Grigoriev I."/>
        </authorList>
    </citation>
    <scope>NUCLEOTIDE SEQUENCE</scope>
    <source>
        <strain evidence="2">CBS 113818</strain>
    </source>
</reference>
<gene>
    <name evidence="2" type="ORF">CC86DRAFT_387051</name>
</gene>
<evidence type="ECO:0000256" key="1">
    <source>
        <dbReference type="SAM" id="Phobius"/>
    </source>
</evidence>
<evidence type="ECO:0000313" key="2">
    <source>
        <dbReference type="EMBL" id="KAF2820577.1"/>
    </source>
</evidence>
<accession>A0A6A6ZK35</accession>
<dbReference type="EMBL" id="MU006240">
    <property type="protein sequence ID" value="KAF2820577.1"/>
    <property type="molecule type" value="Genomic_DNA"/>
</dbReference>
<keyword evidence="1" id="KW-0812">Transmembrane</keyword>
<sequence>MATTGVDASTSRLTWVTDVMSLCSAAIQPRNRQVYCQDVANCFYLSVDEVAKANIAARSTMVSLWPAMISLVSALYPDAADIAHVHIGWAAMFVLTSGGIAGYSMGARRNCYDAPDQATAVAWCKGSTEATVALPTTSPVKAGRNRNLHFVILGLLVCAVAIYAAFAGPFLDILEKTILTWLCEPYWFGSVWYFPCSVPTMLQAMKQVLFTFNTSLYIPGTDAATRSTKYEGGNIGLWWRVLKFQFTKKPYRLLVRRPQETLASSLFNTLIATLRLAVFVFGSVTQ</sequence>
<proteinExistence type="predicted"/>
<dbReference type="OrthoDB" id="5342394at2759"/>
<dbReference type="AlphaFoldDB" id="A0A6A6ZK35"/>
<keyword evidence="1" id="KW-0472">Membrane</keyword>
<protein>
    <submittedName>
        <fullName evidence="2">Uncharacterized protein</fullName>
    </submittedName>
</protein>